<sequence>MSECSEWLSSTDVTTASDGETALSAADADVDVILVPRHCEDVSGDEFVSKLRDRGIEAPAAVVLSEDADVDALELDLDDCIRRPLAEWKVRTVLDRLVKRRRYNRLLQRYYRLVTCRADPRRDEAAESETHARVEAELREVQNQLSVIEDEMAPDEYEALFRDLQQVLDDAGES</sequence>
<evidence type="ECO:0000256" key="1">
    <source>
        <dbReference type="PROSITE-ProRule" id="PRU00169"/>
    </source>
</evidence>
<dbReference type="Proteomes" id="UP000830434">
    <property type="component" value="Chromosome"/>
</dbReference>
<accession>A0A8U0IG18</accession>
<evidence type="ECO:0000313" key="5">
    <source>
        <dbReference type="Proteomes" id="UP000830434"/>
    </source>
</evidence>
<proteinExistence type="predicted"/>
<dbReference type="SUPFAM" id="SSF52172">
    <property type="entry name" value="CheY-like"/>
    <property type="match status" value="1"/>
</dbReference>
<feature type="domain" description="Response regulatory" evidence="3">
    <location>
        <begin position="1"/>
        <end position="98"/>
    </location>
</feature>
<evidence type="ECO:0000313" key="4">
    <source>
        <dbReference type="EMBL" id="UPV98998.1"/>
    </source>
</evidence>
<dbReference type="PROSITE" id="PS50110">
    <property type="entry name" value="RESPONSE_REGULATORY"/>
    <property type="match status" value="1"/>
</dbReference>
<dbReference type="GO" id="GO:0000160">
    <property type="term" value="P:phosphorelay signal transduction system"/>
    <property type="evidence" value="ECO:0007669"/>
    <property type="project" value="InterPro"/>
</dbReference>
<feature type="coiled-coil region" evidence="2">
    <location>
        <begin position="124"/>
        <end position="151"/>
    </location>
</feature>
<dbReference type="GeneID" id="72190331"/>
<dbReference type="EMBL" id="CP096658">
    <property type="protein sequence ID" value="UPV98998.1"/>
    <property type="molecule type" value="Genomic_DNA"/>
</dbReference>
<dbReference type="RefSeq" id="WP_248653502.1">
    <property type="nucleotide sequence ID" value="NZ_CP096658.1"/>
</dbReference>
<keyword evidence="5" id="KW-1185">Reference proteome</keyword>
<dbReference type="KEGG" id="haxz:M0R88_10710"/>
<keyword evidence="2" id="KW-0175">Coiled coil</keyword>
<protein>
    <recommendedName>
        <fullName evidence="3">Response regulatory domain-containing protein</fullName>
    </recommendedName>
</protein>
<dbReference type="Gene3D" id="3.40.50.2300">
    <property type="match status" value="1"/>
</dbReference>
<dbReference type="InterPro" id="IPR011006">
    <property type="entry name" value="CheY-like_superfamily"/>
</dbReference>
<dbReference type="AlphaFoldDB" id="A0A8U0IG18"/>
<reference evidence="4" key="1">
    <citation type="submission" date="2022-04" db="EMBL/GenBank/DDBJ databases">
        <title>Diverse halophilic archaea isolated from saline environments.</title>
        <authorList>
            <person name="Cui H.-L."/>
        </authorList>
    </citation>
    <scope>NUCLEOTIDE SEQUENCE</scope>
    <source>
        <strain evidence="4">XZYJT40</strain>
    </source>
</reference>
<gene>
    <name evidence="4" type="ORF">M0R88_10710</name>
</gene>
<comment type="caution">
    <text evidence="1">Lacks conserved residue(s) required for the propagation of feature annotation.</text>
</comment>
<evidence type="ECO:0000256" key="2">
    <source>
        <dbReference type="SAM" id="Coils"/>
    </source>
</evidence>
<dbReference type="InterPro" id="IPR001789">
    <property type="entry name" value="Sig_transdc_resp-reg_receiver"/>
</dbReference>
<name>A0A8U0IG18_9EURY</name>
<evidence type="ECO:0000259" key="3">
    <source>
        <dbReference type="PROSITE" id="PS50110"/>
    </source>
</evidence>
<organism evidence="4 5">
    <name type="scientific">Halorussus gelatinilyticus</name>
    <dbReference type="NCBI Taxonomy" id="2937524"/>
    <lineage>
        <taxon>Archaea</taxon>
        <taxon>Methanobacteriati</taxon>
        <taxon>Methanobacteriota</taxon>
        <taxon>Stenosarchaea group</taxon>
        <taxon>Halobacteria</taxon>
        <taxon>Halobacteriales</taxon>
        <taxon>Haladaptataceae</taxon>
        <taxon>Halorussus</taxon>
    </lineage>
</organism>